<evidence type="ECO:0000256" key="1">
    <source>
        <dbReference type="SAM" id="MobiDB-lite"/>
    </source>
</evidence>
<dbReference type="AlphaFoldDB" id="A0A445MKN2"/>
<proteinExistence type="predicted"/>
<protein>
    <submittedName>
        <fullName evidence="2">Uncharacterized protein</fullName>
    </submittedName>
</protein>
<sequence>CGCCFFLGSETPIPCVGASPVRTELSAPCKETVPQRAKFPLHVSICLLAVRLTASSRHIPVSIRGSSPLESDLDRRFRKQAAASFASLSSIFMSRPISHFRRRARSPRSLSLPYRLPRHRRKREKKRGRRTTD</sequence>
<evidence type="ECO:0000313" key="2">
    <source>
        <dbReference type="EMBL" id="RZR74837.1"/>
    </source>
</evidence>
<gene>
    <name evidence="2" type="ORF">BHM03_00044537</name>
</gene>
<feature type="region of interest" description="Disordered" evidence="1">
    <location>
        <begin position="101"/>
        <end position="133"/>
    </location>
</feature>
<name>A0A445MKN2_ENSVE</name>
<accession>A0A445MKN2</accession>
<organism evidence="2">
    <name type="scientific">Ensete ventricosum</name>
    <name type="common">Abyssinian banana</name>
    <name type="synonym">Musa ensete</name>
    <dbReference type="NCBI Taxonomy" id="4639"/>
    <lineage>
        <taxon>Eukaryota</taxon>
        <taxon>Viridiplantae</taxon>
        <taxon>Streptophyta</taxon>
        <taxon>Embryophyta</taxon>
        <taxon>Tracheophyta</taxon>
        <taxon>Spermatophyta</taxon>
        <taxon>Magnoliopsida</taxon>
        <taxon>Liliopsida</taxon>
        <taxon>Zingiberales</taxon>
        <taxon>Musaceae</taxon>
        <taxon>Ensete</taxon>
    </lineage>
</organism>
<dbReference type="Proteomes" id="UP000290560">
    <property type="component" value="Unassembled WGS sequence"/>
</dbReference>
<feature type="non-terminal residue" evidence="2">
    <location>
        <position position="1"/>
    </location>
</feature>
<feature type="compositionally biased region" description="Basic residues" evidence="1">
    <location>
        <begin position="116"/>
        <end position="133"/>
    </location>
</feature>
<reference evidence="2" key="1">
    <citation type="journal article" date="2018" name="Data Brief">
        <title>Genome sequence data from 17 accessions of Ensete ventricosum, a staple food crop for millions in Ethiopia.</title>
        <authorList>
            <person name="Yemataw Z."/>
            <person name="Muzemil S."/>
            <person name="Ambachew D."/>
            <person name="Tripathi L."/>
            <person name="Tesfaye K."/>
            <person name="Chala A."/>
            <person name="Farbos A."/>
            <person name="O'Neill P."/>
            <person name="Moore K."/>
            <person name="Grant M."/>
            <person name="Studholme D.J."/>
        </authorList>
    </citation>
    <scope>NUCLEOTIDE SEQUENCE [LARGE SCALE GENOMIC DNA]</scope>
    <source>
        <tissue evidence="2">Leaf</tissue>
    </source>
</reference>
<dbReference type="EMBL" id="KV876418">
    <property type="protein sequence ID" value="RZR74837.1"/>
    <property type="molecule type" value="Genomic_DNA"/>
</dbReference>